<protein>
    <submittedName>
        <fullName evidence="1">Uncharacterized protein</fullName>
    </submittedName>
</protein>
<keyword evidence="2" id="KW-1185">Reference proteome</keyword>
<dbReference type="AlphaFoldDB" id="A0A0Q5WBD7"/>
<organism evidence="1 2">
    <name type="scientific">Drosophila erecta</name>
    <name type="common">Fruit fly</name>
    <dbReference type="NCBI Taxonomy" id="7220"/>
    <lineage>
        <taxon>Eukaryota</taxon>
        <taxon>Metazoa</taxon>
        <taxon>Ecdysozoa</taxon>
        <taxon>Arthropoda</taxon>
        <taxon>Hexapoda</taxon>
        <taxon>Insecta</taxon>
        <taxon>Pterygota</taxon>
        <taxon>Neoptera</taxon>
        <taxon>Endopterygota</taxon>
        <taxon>Diptera</taxon>
        <taxon>Brachycera</taxon>
        <taxon>Muscomorpha</taxon>
        <taxon>Ephydroidea</taxon>
        <taxon>Drosophilidae</taxon>
        <taxon>Drosophila</taxon>
        <taxon>Sophophora</taxon>
    </lineage>
</organism>
<proteinExistence type="predicted"/>
<evidence type="ECO:0000313" key="2">
    <source>
        <dbReference type="Proteomes" id="UP000008711"/>
    </source>
</evidence>
<sequence length="38" mass="4504">KNGCWRAQLHFCYKNDLDKAVTWHTNNKSDDHLSITEN</sequence>
<dbReference type="EMBL" id="CH954177">
    <property type="protein sequence ID" value="KQS70753.1"/>
    <property type="molecule type" value="Genomic_DNA"/>
</dbReference>
<accession>A0A0Q5WBD7</accession>
<gene>
    <name evidence="1" type="primary">Dere\GG26323</name>
    <name evidence="1" type="synonym">GG26323</name>
    <name evidence="1" type="ORF">Dere_GG26323</name>
</gene>
<evidence type="ECO:0000313" key="1">
    <source>
        <dbReference type="EMBL" id="KQS70753.1"/>
    </source>
</evidence>
<reference evidence="1 2" key="2">
    <citation type="journal article" date="2008" name="Bioinformatics">
        <title>Assembly reconciliation.</title>
        <authorList>
            <person name="Zimin A.V."/>
            <person name="Smith D.R."/>
            <person name="Sutton G."/>
            <person name="Yorke J.A."/>
        </authorList>
    </citation>
    <scope>NUCLEOTIDE SEQUENCE [LARGE SCALE GENOMIC DNA]</scope>
    <source>
        <strain evidence="1 2">TSC#14021-0224.01</strain>
    </source>
</reference>
<reference evidence="1 2" key="1">
    <citation type="journal article" date="2007" name="Nature">
        <title>Evolution of genes and genomes on the Drosophila phylogeny.</title>
        <authorList>
            <consortium name="Drosophila 12 Genomes Consortium"/>
            <person name="Clark A.G."/>
            <person name="Eisen M.B."/>
            <person name="Smith D.R."/>
            <person name="Bergman C.M."/>
            <person name="Oliver B."/>
            <person name="Markow T.A."/>
            <person name="Kaufman T.C."/>
            <person name="Kellis M."/>
            <person name="Gelbart W."/>
            <person name="Iyer V.N."/>
            <person name="Pollard D.A."/>
            <person name="Sackton T.B."/>
            <person name="Larracuente A.M."/>
            <person name="Singh N.D."/>
            <person name="Abad J.P."/>
            <person name="Abt D.N."/>
            <person name="Adryan B."/>
            <person name="Aguade M."/>
            <person name="Akashi H."/>
            <person name="Anderson W.W."/>
            <person name="Aquadro C.F."/>
            <person name="Ardell D.H."/>
            <person name="Arguello R."/>
            <person name="Artieri C.G."/>
            <person name="Barbash D.A."/>
            <person name="Barker D."/>
            <person name="Barsanti P."/>
            <person name="Batterham P."/>
            <person name="Batzoglou S."/>
            <person name="Begun D."/>
            <person name="Bhutkar A."/>
            <person name="Blanco E."/>
            <person name="Bosak S.A."/>
            <person name="Bradley R.K."/>
            <person name="Brand A.D."/>
            <person name="Brent M.R."/>
            <person name="Brooks A.N."/>
            <person name="Brown R.H."/>
            <person name="Butlin R.K."/>
            <person name="Caggese C."/>
            <person name="Calvi B.R."/>
            <person name="Bernardo de Carvalho A."/>
            <person name="Caspi A."/>
            <person name="Castrezana S."/>
            <person name="Celniker S.E."/>
            <person name="Chang J.L."/>
            <person name="Chapple C."/>
            <person name="Chatterji S."/>
            <person name="Chinwalla A."/>
            <person name="Civetta A."/>
            <person name="Clifton S.W."/>
            <person name="Comeron J.M."/>
            <person name="Costello J.C."/>
            <person name="Coyne J.A."/>
            <person name="Daub J."/>
            <person name="David R.G."/>
            <person name="Delcher A.L."/>
            <person name="Delehaunty K."/>
            <person name="Do C.B."/>
            <person name="Ebling H."/>
            <person name="Edwards K."/>
            <person name="Eickbush T."/>
            <person name="Evans J.D."/>
            <person name="Filipski A."/>
            <person name="Findeiss S."/>
            <person name="Freyhult E."/>
            <person name="Fulton L."/>
            <person name="Fulton R."/>
            <person name="Garcia A.C."/>
            <person name="Gardiner A."/>
            <person name="Garfield D.A."/>
            <person name="Garvin B.E."/>
            <person name="Gibson G."/>
            <person name="Gilbert D."/>
            <person name="Gnerre S."/>
            <person name="Godfrey J."/>
            <person name="Good R."/>
            <person name="Gotea V."/>
            <person name="Gravely B."/>
            <person name="Greenberg A.J."/>
            <person name="Griffiths-Jones S."/>
            <person name="Gross S."/>
            <person name="Guigo R."/>
            <person name="Gustafson E.A."/>
            <person name="Haerty W."/>
            <person name="Hahn M.W."/>
            <person name="Halligan D.L."/>
            <person name="Halpern A.L."/>
            <person name="Halter G.M."/>
            <person name="Han M.V."/>
            <person name="Heger A."/>
            <person name="Hillier L."/>
            <person name="Hinrichs A.S."/>
            <person name="Holmes I."/>
            <person name="Hoskins R.A."/>
            <person name="Hubisz M.J."/>
            <person name="Hultmark D."/>
            <person name="Huntley M.A."/>
            <person name="Jaffe D.B."/>
            <person name="Jagadeeshan S."/>
            <person name="Jeck W.R."/>
            <person name="Johnson J."/>
            <person name="Jones C.D."/>
            <person name="Jordan W.C."/>
            <person name="Karpen G.H."/>
            <person name="Kataoka E."/>
            <person name="Keightley P.D."/>
            <person name="Kheradpour P."/>
            <person name="Kirkness E.F."/>
            <person name="Koerich L.B."/>
            <person name="Kristiansen K."/>
            <person name="Kudrna D."/>
            <person name="Kulathinal R.J."/>
            <person name="Kumar S."/>
            <person name="Kwok R."/>
            <person name="Lander E."/>
            <person name="Langley C.H."/>
            <person name="Lapoint R."/>
            <person name="Lazzaro B.P."/>
            <person name="Lee S.J."/>
            <person name="Levesque L."/>
            <person name="Li R."/>
            <person name="Lin C.F."/>
            <person name="Lin M.F."/>
            <person name="Lindblad-Toh K."/>
            <person name="Llopart A."/>
            <person name="Long M."/>
            <person name="Low L."/>
            <person name="Lozovsky E."/>
            <person name="Lu J."/>
            <person name="Luo M."/>
            <person name="Machado C.A."/>
            <person name="Makalowski W."/>
            <person name="Marzo M."/>
            <person name="Matsuda M."/>
            <person name="Matzkin L."/>
            <person name="McAllister B."/>
            <person name="McBride C.S."/>
            <person name="McKernan B."/>
            <person name="McKernan K."/>
            <person name="Mendez-Lago M."/>
            <person name="Minx P."/>
            <person name="Mollenhauer M.U."/>
            <person name="Montooth K."/>
            <person name="Mount S.M."/>
            <person name="Mu X."/>
            <person name="Myers E."/>
            <person name="Negre B."/>
            <person name="Newfeld S."/>
            <person name="Nielsen R."/>
            <person name="Noor M.A."/>
            <person name="O'Grady P."/>
            <person name="Pachter L."/>
            <person name="Papaceit M."/>
            <person name="Parisi M.J."/>
            <person name="Parisi M."/>
            <person name="Parts L."/>
            <person name="Pedersen J.S."/>
            <person name="Pesole G."/>
            <person name="Phillippy A.M."/>
            <person name="Ponting C.P."/>
            <person name="Pop M."/>
            <person name="Porcelli D."/>
            <person name="Powell J.R."/>
            <person name="Prohaska S."/>
            <person name="Pruitt K."/>
            <person name="Puig M."/>
            <person name="Quesneville H."/>
            <person name="Ram K.R."/>
            <person name="Rand D."/>
            <person name="Rasmussen M.D."/>
            <person name="Reed L.K."/>
            <person name="Reenan R."/>
            <person name="Reily A."/>
            <person name="Remington K.A."/>
            <person name="Rieger T.T."/>
            <person name="Ritchie M.G."/>
            <person name="Robin C."/>
            <person name="Rogers Y.H."/>
            <person name="Rohde C."/>
            <person name="Rozas J."/>
            <person name="Rubenfield M.J."/>
            <person name="Ruiz A."/>
            <person name="Russo S."/>
            <person name="Salzberg S.L."/>
            <person name="Sanchez-Gracia A."/>
            <person name="Saranga D.J."/>
            <person name="Sato H."/>
            <person name="Schaeffer S.W."/>
            <person name="Schatz M.C."/>
            <person name="Schlenke T."/>
            <person name="Schwartz R."/>
            <person name="Segarra C."/>
            <person name="Singh R.S."/>
            <person name="Sirot L."/>
            <person name="Sirota M."/>
            <person name="Sisneros N.B."/>
            <person name="Smith C.D."/>
            <person name="Smith T.F."/>
            <person name="Spieth J."/>
            <person name="Stage D.E."/>
            <person name="Stark A."/>
            <person name="Stephan W."/>
            <person name="Strausberg R.L."/>
            <person name="Strempel S."/>
            <person name="Sturgill D."/>
            <person name="Sutton G."/>
            <person name="Sutton G.G."/>
            <person name="Tao W."/>
            <person name="Teichmann S."/>
            <person name="Tobari Y.N."/>
            <person name="Tomimura Y."/>
            <person name="Tsolas J.M."/>
            <person name="Valente V.L."/>
            <person name="Venter E."/>
            <person name="Venter J.C."/>
            <person name="Vicario S."/>
            <person name="Vieira F.G."/>
            <person name="Vilella A.J."/>
            <person name="Villasante A."/>
            <person name="Walenz B."/>
            <person name="Wang J."/>
            <person name="Wasserman M."/>
            <person name="Watts T."/>
            <person name="Wilson D."/>
            <person name="Wilson R.K."/>
            <person name="Wing R.A."/>
            <person name="Wolfner M.F."/>
            <person name="Wong A."/>
            <person name="Wong G.K."/>
            <person name="Wu C.I."/>
            <person name="Wu G."/>
            <person name="Yamamoto D."/>
            <person name="Yang H.P."/>
            <person name="Yang S.P."/>
            <person name="Yorke J.A."/>
            <person name="Yoshida K."/>
            <person name="Zdobnov E."/>
            <person name="Zhang P."/>
            <person name="Zhang Y."/>
            <person name="Zimin A.V."/>
            <person name="Baldwin J."/>
            <person name="Abdouelleil A."/>
            <person name="Abdulkadir J."/>
            <person name="Abebe A."/>
            <person name="Abera B."/>
            <person name="Abreu J."/>
            <person name="Acer S.C."/>
            <person name="Aftuck L."/>
            <person name="Alexander A."/>
            <person name="An P."/>
            <person name="Anderson E."/>
            <person name="Anderson S."/>
            <person name="Arachi H."/>
            <person name="Azer M."/>
            <person name="Bachantsang P."/>
            <person name="Barry A."/>
            <person name="Bayul T."/>
            <person name="Berlin A."/>
            <person name="Bessette D."/>
            <person name="Bloom T."/>
            <person name="Blye J."/>
            <person name="Boguslavskiy L."/>
            <person name="Bonnet C."/>
            <person name="Boukhgalter B."/>
            <person name="Bourzgui I."/>
            <person name="Brown A."/>
            <person name="Cahill P."/>
            <person name="Channer S."/>
            <person name="Cheshatsang Y."/>
            <person name="Chuda L."/>
            <person name="Citroen M."/>
            <person name="Collymore A."/>
            <person name="Cooke P."/>
            <person name="Costello M."/>
            <person name="D'Aco K."/>
            <person name="Daza R."/>
            <person name="De Haan G."/>
            <person name="DeGray S."/>
            <person name="DeMaso C."/>
            <person name="Dhargay N."/>
            <person name="Dooley K."/>
            <person name="Dooley E."/>
            <person name="Doricent M."/>
            <person name="Dorje P."/>
            <person name="Dorjee K."/>
            <person name="Dupes A."/>
            <person name="Elong R."/>
            <person name="Falk J."/>
            <person name="Farina A."/>
            <person name="Faro S."/>
            <person name="Ferguson D."/>
            <person name="Fisher S."/>
            <person name="Foley C.D."/>
            <person name="Franke A."/>
            <person name="Friedrich D."/>
            <person name="Gadbois L."/>
            <person name="Gearin G."/>
            <person name="Gearin C.R."/>
            <person name="Giannoukos G."/>
            <person name="Goode T."/>
            <person name="Graham J."/>
            <person name="Grandbois E."/>
            <person name="Grewal S."/>
            <person name="Gyaltsen K."/>
            <person name="Hafez N."/>
            <person name="Hagos B."/>
            <person name="Hall J."/>
            <person name="Henson C."/>
            <person name="Hollinger A."/>
            <person name="Honan T."/>
            <person name="Huard M.D."/>
            <person name="Hughes L."/>
            <person name="Hurhula B."/>
            <person name="Husby M.E."/>
            <person name="Kamat A."/>
            <person name="Kanga B."/>
            <person name="Kashin S."/>
            <person name="Khazanovich D."/>
            <person name="Kisner P."/>
            <person name="Lance K."/>
            <person name="Lara M."/>
            <person name="Lee W."/>
            <person name="Lennon N."/>
            <person name="Letendre F."/>
            <person name="LeVine R."/>
            <person name="Lipovsky A."/>
            <person name="Liu X."/>
            <person name="Liu J."/>
            <person name="Liu S."/>
            <person name="Lokyitsang T."/>
            <person name="Lokyitsang Y."/>
            <person name="Lubonja R."/>
            <person name="Lui A."/>
            <person name="MacDonald P."/>
            <person name="Magnisalis V."/>
            <person name="Maru K."/>
            <person name="Matthews C."/>
            <person name="McCusker W."/>
            <person name="McDonough S."/>
            <person name="Mehta T."/>
            <person name="Meldrim J."/>
            <person name="Meneus L."/>
            <person name="Mihai O."/>
            <person name="Mihalev A."/>
            <person name="Mihova T."/>
            <person name="Mittelman R."/>
            <person name="Mlenga V."/>
            <person name="Montmayeur A."/>
            <person name="Mulrain L."/>
            <person name="Navidi A."/>
            <person name="Naylor J."/>
            <person name="Negash T."/>
            <person name="Nguyen T."/>
            <person name="Nguyen N."/>
            <person name="Nicol R."/>
            <person name="Norbu C."/>
            <person name="Norbu N."/>
            <person name="Novod N."/>
            <person name="O'Neill B."/>
            <person name="Osman S."/>
            <person name="Markiewicz E."/>
            <person name="Oyono O.L."/>
            <person name="Patti C."/>
            <person name="Phunkhang P."/>
            <person name="Pierre F."/>
            <person name="Priest M."/>
            <person name="Raghuraman S."/>
            <person name="Rege F."/>
            <person name="Reyes R."/>
            <person name="Rise C."/>
            <person name="Rogov P."/>
            <person name="Ross K."/>
            <person name="Ryan E."/>
            <person name="Settipalli S."/>
            <person name="Shea T."/>
            <person name="Sherpa N."/>
            <person name="Shi L."/>
            <person name="Shih D."/>
            <person name="Sparrow T."/>
            <person name="Spaulding J."/>
            <person name="Stalker J."/>
            <person name="Stange-Thomann N."/>
            <person name="Stavropoulos S."/>
            <person name="Stone C."/>
            <person name="Strader C."/>
            <person name="Tesfaye S."/>
            <person name="Thomson T."/>
            <person name="Thoulutsang Y."/>
            <person name="Thoulutsang D."/>
            <person name="Topham K."/>
            <person name="Topping I."/>
            <person name="Tsamla T."/>
            <person name="Vassiliev H."/>
            <person name="Vo A."/>
            <person name="Wangchuk T."/>
            <person name="Wangdi T."/>
            <person name="Weiand M."/>
            <person name="Wilkinson J."/>
            <person name="Wilson A."/>
            <person name="Yadav S."/>
            <person name="Young G."/>
            <person name="Yu Q."/>
            <person name="Zembek L."/>
            <person name="Zhong D."/>
            <person name="Zimmer A."/>
            <person name="Zwirko Z."/>
            <person name="Jaffe D.B."/>
            <person name="Alvarez P."/>
            <person name="Brockman W."/>
            <person name="Butler J."/>
            <person name="Chin C."/>
            <person name="Gnerre S."/>
            <person name="Grabherr M."/>
            <person name="Kleber M."/>
            <person name="Mauceli E."/>
            <person name="MacCallum I."/>
        </authorList>
    </citation>
    <scope>NUCLEOTIDE SEQUENCE [LARGE SCALE GENOMIC DNA]</scope>
    <source>
        <strain evidence="1 2">TSC#14021-0224.01</strain>
    </source>
</reference>
<name>A0A0Q5WBD7_DROER</name>
<feature type="non-terminal residue" evidence="1">
    <location>
        <position position="1"/>
    </location>
</feature>
<dbReference type="Proteomes" id="UP000008711">
    <property type="component" value="Unassembled WGS sequence"/>
</dbReference>